<protein>
    <submittedName>
        <fullName evidence="2">Uncharacterized protein</fullName>
    </submittedName>
</protein>
<organism evidence="2 3">
    <name type="scientific">Ramlibacter alkalitolerans</name>
    <dbReference type="NCBI Taxonomy" id="2039631"/>
    <lineage>
        <taxon>Bacteria</taxon>
        <taxon>Pseudomonadati</taxon>
        <taxon>Pseudomonadota</taxon>
        <taxon>Betaproteobacteria</taxon>
        <taxon>Burkholderiales</taxon>
        <taxon>Comamonadaceae</taxon>
        <taxon>Ramlibacter</taxon>
    </lineage>
</organism>
<keyword evidence="3" id="KW-1185">Reference proteome</keyword>
<evidence type="ECO:0000313" key="3">
    <source>
        <dbReference type="Proteomes" id="UP000622707"/>
    </source>
</evidence>
<dbReference type="EMBL" id="JAEQND010000018">
    <property type="protein sequence ID" value="MBL0428480.1"/>
    <property type="molecule type" value="Genomic_DNA"/>
</dbReference>
<sequence>MSLALPAFRWVWAHQSRIGVAAATVAFVAGLLVPNQRLFGSVLVNFSRAAVVVALLLWVLLQLVRKRRPGLKLVDVISQHTDWPRYSAVERIVVGTLFAGVAFFYSSIGAMLGGVAGLGVGVFLRAAQA</sequence>
<evidence type="ECO:0000256" key="1">
    <source>
        <dbReference type="SAM" id="Phobius"/>
    </source>
</evidence>
<dbReference type="RefSeq" id="WP_201693114.1">
    <property type="nucleotide sequence ID" value="NZ_JAEQND010000018.1"/>
</dbReference>
<keyword evidence="1" id="KW-0812">Transmembrane</keyword>
<evidence type="ECO:0000313" key="2">
    <source>
        <dbReference type="EMBL" id="MBL0428480.1"/>
    </source>
</evidence>
<accession>A0ABS1JVY9</accession>
<feature type="transmembrane region" description="Helical" evidence="1">
    <location>
        <begin position="45"/>
        <end position="64"/>
    </location>
</feature>
<keyword evidence="1" id="KW-1133">Transmembrane helix</keyword>
<gene>
    <name evidence="2" type="ORF">JI746_25470</name>
</gene>
<dbReference type="Proteomes" id="UP000622707">
    <property type="component" value="Unassembled WGS sequence"/>
</dbReference>
<comment type="caution">
    <text evidence="2">The sequence shown here is derived from an EMBL/GenBank/DDBJ whole genome shotgun (WGS) entry which is preliminary data.</text>
</comment>
<name>A0ABS1JVY9_9BURK</name>
<keyword evidence="1" id="KW-0472">Membrane</keyword>
<proteinExistence type="predicted"/>
<reference evidence="2 3" key="1">
    <citation type="journal article" date="2017" name="Int. J. Syst. Evol. Microbiol.">
        <title>Ramlibacter alkalitolerans sp. nov., alkali-tolerant bacterium isolated from soil of ginseng.</title>
        <authorList>
            <person name="Lee D.H."/>
            <person name="Cha C.J."/>
        </authorList>
    </citation>
    <scope>NUCLEOTIDE SEQUENCE [LARGE SCALE GENOMIC DNA]</scope>
    <source>
        <strain evidence="2 3">KACC 19305</strain>
    </source>
</reference>
<feature type="transmembrane region" description="Helical" evidence="1">
    <location>
        <begin position="92"/>
        <end position="124"/>
    </location>
</feature>
<feature type="transmembrane region" description="Helical" evidence="1">
    <location>
        <begin position="12"/>
        <end position="33"/>
    </location>
</feature>